<dbReference type="CDD" id="cd08977">
    <property type="entry name" value="SusD"/>
    <property type="match status" value="1"/>
</dbReference>
<feature type="domain" description="RagB/SusD" evidence="6">
    <location>
        <begin position="349"/>
        <end position="462"/>
    </location>
</feature>
<dbReference type="InterPro" id="IPR012944">
    <property type="entry name" value="SusD_RagB_dom"/>
</dbReference>
<dbReference type="InterPro" id="IPR011990">
    <property type="entry name" value="TPR-like_helical_dom_sf"/>
</dbReference>
<dbReference type="GO" id="GO:0009279">
    <property type="term" value="C:cell outer membrane"/>
    <property type="evidence" value="ECO:0007669"/>
    <property type="project" value="UniProtKB-SubCell"/>
</dbReference>
<reference evidence="8 9" key="1">
    <citation type="submission" date="2019-03" db="EMBL/GenBank/DDBJ databases">
        <title>Genomic Encyclopedia of Archaeal and Bacterial Type Strains, Phase II (KMG-II): from individual species to whole genera.</title>
        <authorList>
            <person name="Goeker M."/>
        </authorList>
    </citation>
    <scope>NUCLEOTIDE SEQUENCE [LARGE SCALE GENOMIC DNA]</scope>
    <source>
        <strain evidence="8 9">DSM 28353</strain>
    </source>
</reference>
<keyword evidence="3" id="KW-0732">Signal</keyword>
<evidence type="ECO:0000256" key="1">
    <source>
        <dbReference type="ARBA" id="ARBA00004442"/>
    </source>
</evidence>
<evidence type="ECO:0000313" key="8">
    <source>
        <dbReference type="EMBL" id="TDQ80184.1"/>
    </source>
</evidence>
<keyword evidence="5" id="KW-0998">Cell outer membrane</keyword>
<comment type="similarity">
    <text evidence="2">Belongs to the SusD family.</text>
</comment>
<keyword evidence="4" id="KW-0472">Membrane</keyword>
<protein>
    <submittedName>
        <fullName evidence="8">SusD-like starch-binding protein associating with outer membrane</fullName>
    </submittedName>
</protein>
<name>A0A4R6WJ48_9SPHI</name>
<dbReference type="PROSITE" id="PS51257">
    <property type="entry name" value="PROKAR_LIPOPROTEIN"/>
    <property type="match status" value="1"/>
</dbReference>
<keyword evidence="9" id="KW-1185">Reference proteome</keyword>
<comment type="caution">
    <text evidence="8">The sequence shown here is derived from an EMBL/GenBank/DDBJ whole genome shotgun (WGS) entry which is preliminary data.</text>
</comment>
<proteinExistence type="inferred from homology"/>
<evidence type="ECO:0000256" key="3">
    <source>
        <dbReference type="ARBA" id="ARBA00022729"/>
    </source>
</evidence>
<dbReference type="Proteomes" id="UP000295292">
    <property type="component" value="Unassembled WGS sequence"/>
</dbReference>
<dbReference type="EMBL" id="SNYV01000011">
    <property type="protein sequence ID" value="TDQ80184.1"/>
    <property type="molecule type" value="Genomic_DNA"/>
</dbReference>
<dbReference type="RefSeq" id="WP_133583925.1">
    <property type="nucleotide sequence ID" value="NZ_SNYV01000011.1"/>
</dbReference>
<dbReference type="SUPFAM" id="SSF48452">
    <property type="entry name" value="TPR-like"/>
    <property type="match status" value="1"/>
</dbReference>
<dbReference type="InterPro" id="IPR033985">
    <property type="entry name" value="SusD-like_N"/>
</dbReference>
<evidence type="ECO:0000259" key="6">
    <source>
        <dbReference type="Pfam" id="PF07980"/>
    </source>
</evidence>
<dbReference type="Pfam" id="PF14322">
    <property type="entry name" value="SusD-like_3"/>
    <property type="match status" value="1"/>
</dbReference>
<evidence type="ECO:0000259" key="7">
    <source>
        <dbReference type="Pfam" id="PF14322"/>
    </source>
</evidence>
<comment type="subcellular location">
    <subcellularLocation>
        <location evidence="1">Cell outer membrane</location>
    </subcellularLocation>
</comment>
<organism evidence="8 9">
    <name type="scientific">Sphingobacterium yanglingense</name>
    <dbReference type="NCBI Taxonomy" id="1437280"/>
    <lineage>
        <taxon>Bacteria</taxon>
        <taxon>Pseudomonadati</taxon>
        <taxon>Bacteroidota</taxon>
        <taxon>Sphingobacteriia</taxon>
        <taxon>Sphingobacteriales</taxon>
        <taxon>Sphingobacteriaceae</taxon>
        <taxon>Sphingobacterium</taxon>
    </lineage>
</organism>
<dbReference type="Pfam" id="PF07980">
    <property type="entry name" value="SusD_RagB"/>
    <property type="match status" value="1"/>
</dbReference>
<sequence>MSVKNIFKLALIPAVLMFGSCDKFLDETPKGVVIPKTLNDLEGLLSAPLVVGVMPNNMNYATDEIDLPEANRGPATSYAGRNALNIYDYKPEHYDESEDDADWNRSYQAIYVYNTVLQEVERNTESDLNKKNRLKGEALVHRAYTYLILVNQYAKHYSNTAAQDLGVPLPLKPDINALSKRESVEKVYQQIETDLLEAIDLLPNTPTYWYRPSKVAAYGTLARMYLYQAKWQRAMDYASKALAIKSFLYDYNTFSYADPNNKLANLKGYPGSSIEKKQFIFHKYQLRAGAFYFEFLINQDFFKQYTAGDLREMFGTSNKGYGGANLAGVGVIENAGAYDYNNGGITTQEMYLVHAEAAARLNKLPEALESLNVLRKNRFTPSTFTVLNSGEQTEVLEWALQERMLELAFQGHRLFDIKRLHLQGKDINIKRGTQTFGPTHPLLVFPIPAKNIVNNNNLEQNPRS</sequence>
<accession>A0A4R6WJ48</accession>
<gene>
    <name evidence="8" type="ORF">CLV99_1641</name>
</gene>
<dbReference type="OrthoDB" id="629561at2"/>
<feature type="domain" description="SusD-like N-terminal" evidence="7">
    <location>
        <begin position="23"/>
        <end position="226"/>
    </location>
</feature>
<evidence type="ECO:0000256" key="5">
    <source>
        <dbReference type="ARBA" id="ARBA00023237"/>
    </source>
</evidence>
<dbReference type="Gene3D" id="1.25.40.390">
    <property type="match status" value="2"/>
</dbReference>
<evidence type="ECO:0000313" key="9">
    <source>
        <dbReference type="Proteomes" id="UP000295292"/>
    </source>
</evidence>
<evidence type="ECO:0000256" key="4">
    <source>
        <dbReference type="ARBA" id="ARBA00023136"/>
    </source>
</evidence>
<dbReference type="AlphaFoldDB" id="A0A4R6WJ48"/>
<evidence type="ECO:0000256" key="2">
    <source>
        <dbReference type="ARBA" id="ARBA00006275"/>
    </source>
</evidence>